<gene>
    <name evidence="1" type="ORF">Vbra_17200</name>
</gene>
<reference evidence="1 2" key="1">
    <citation type="submission" date="2014-11" db="EMBL/GenBank/DDBJ databases">
        <authorList>
            <person name="Zhu J."/>
            <person name="Qi W."/>
            <person name="Song R."/>
        </authorList>
    </citation>
    <scope>NUCLEOTIDE SEQUENCE [LARGE SCALE GENOMIC DNA]</scope>
</reference>
<evidence type="ECO:0008006" key="3">
    <source>
        <dbReference type="Google" id="ProtNLM"/>
    </source>
</evidence>
<evidence type="ECO:0000313" key="2">
    <source>
        <dbReference type="Proteomes" id="UP000041254"/>
    </source>
</evidence>
<dbReference type="AlphaFoldDB" id="A0A0G4G8D0"/>
<dbReference type="InterPro" id="IPR006311">
    <property type="entry name" value="TAT_signal"/>
</dbReference>
<sequence length="214" mass="22652">MSAEVPANEAPVLISRRQRHSSGAAAAASLLVASLLSNDAAAAEALAPFTWTSPYPDDTDVSLSLELPKEWSLQGPLNGGMTGSKLFIATDPQDESKRSILINLIPLRGDFASIGSLGGPSKIREIITGGVAEGDSVKLLAEEMRSGNAYVELIQSTSEKPKMHMLSVWTLMQGGGRNWLGSVTLSVPEDSFPAFKPTSDAIVKSLKVTQSSNR</sequence>
<protein>
    <recommendedName>
        <fullName evidence="3">PsbP C-terminal domain-containing protein</fullName>
    </recommendedName>
</protein>
<name>A0A0G4G8D0_VITBC</name>
<proteinExistence type="predicted"/>
<keyword evidence="2" id="KW-1185">Reference proteome</keyword>
<accession>A0A0G4G8D0</accession>
<dbReference type="PROSITE" id="PS51318">
    <property type="entry name" value="TAT"/>
    <property type="match status" value="1"/>
</dbReference>
<dbReference type="Proteomes" id="UP000041254">
    <property type="component" value="Unassembled WGS sequence"/>
</dbReference>
<organism evidence="1 2">
    <name type="scientific">Vitrella brassicaformis (strain CCMP3155)</name>
    <dbReference type="NCBI Taxonomy" id="1169540"/>
    <lineage>
        <taxon>Eukaryota</taxon>
        <taxon>Sar</taxon>
        <taxon>Alveolata</taxon>
        <taxon>Colpodellida</taxon>
        <taxon>Vitrellaceae</taxon>
        <taxon>Vitrella</taxon>
    </lineage>
</organism>
<dbReference type="VEuPathDB" id="CryptoDB:Vbra_17200"/>
<evidence type="ECO:0000313" key="1">
    <source>
        <dbReference type="EMBL" id="CEM24604.1"/>
    </source>
</evidence>
<dbReference type="Gene3D" id="3.40.1000.10">
    <property type="entry name" value="Mog1/PsbP, alpha/beta/alpha sandwich"/>
    <property type="match status" value="1"/>
</dbReference>
<dbReference type="EMBL" id="CDMY01000584">
    <property type="protein sequence ID" value="CEM24604.1"/>
    <property type="molecule type" value="Genomic_DNA"/>
</dbReference>
<dbReference type="InParanoid" id="A0A0G4G8D0"/>